<dbReference type="InterPro" id="IPR018490">
    <property type="entry name" value="cNMP-bd_dom_sf"/>
</dbReference>
<evidence type="ECO:0000313" key="2">
    <source>
        <dbReference type="Proteomes" id="UP000269396"/>
    </source>
</evidence>
<dbReference type="AlphaFoldDB" id="A0A183Q3M9"/>
<dbReference type="EMBL" id="UZAL01046643">
    <property type="protein sequence ID" value="VDP84391.1"/>
    <property type="molecule type" value="Genomic_DNA"/>
</dbReference>
<gene>
    <name evidence="1" type="ORF">SMTD_LOCUS21215</name>
</gene>
<sequence>MNHIASSQLSQLVDCMYSIEFTADEMIITEGDYGSLVYVLGGMSNVFLCNILVICIIMLYLLYILSSILLYCSVKINLYR</sequence>
<organism evidence="1 2">
    <name type="scientific">Schistosoma mattheei</name>
    <dbReference type="NCBI Taxonomy" id="31246"/>
    <lineage>
        <taxon>Eukaryota</taxon>
        <taxon>Metazoa</taxon>
        <taxon>Spiralia</taxon>
        <taxon>Lophotrochozoa</taxon>
        <taxon>Platyhelminthes</taxon>
        <taxon>Trematoda</taxon>
        <taxon>Digenea</taxon>
        <taxon>Strigeidida</taxon>
        <taxon>Schistosomatoidea</taxon>
        <taxon>Schistosomatidae</taxon>
        <taxon>Schistosoma</taxon>
    </lineage>
</organism>
<dbReference type="STRING" id="31246.A0A183Q3M9"/>
<keyword evidence="2" id="KW-1185">Reference proteome</keyword>
<protein>
    <submittedName>
        <fullName evidence="1">Uncharacterized protein</fullName>
    </submittedName>
</protein>
<dbReference type="Gene3D" id="2.60.120.10">
    <property type="entry name" value="Jelly Rolls"/>
    <property type="match status" value="1"/>
</dbReference>
<dbReference type="SUPFAM" id="SSF51206">
    <property type="entry name" value="cAMP-binding domain-like"/>
    <property type="match status" value="1"/>
</dbReference>
<evidence type="ECO:0000313" key="1">
    <source>
        <dbReference type="EMBL" id="VDP84391.1"/>
    </source>
</evidence>
<dbReference type="PROSITE" id="PS50042">
    <property type="entry name" value="CNMP_BINDING_3"/>
    <property type="match status" value="1"/>
</dbReference>
<accession>A0A183Q3M9</accession>
<dbReference type="InterPro" id="IPR000595">
    <property type="entry name" value="cNMP-bd_dom"/>
</dbReference>
<name>A0A183Q3M9_9TREM</name>
<reference evidence="1 2" key="1">
    <citation type="submission" date="2018-11" db="EMBL/GenBank/DDBJ databases">
        <authorList>
            <consortium name="Pathogen Informatics"/>
        </authorList>
    </citation>
    <scope>NUCLEOTIDE SEQUENCE [LARGE SCALE GENOMIC DNA]</scope>
    <source>
        <strain>Denwood</strain>
        <strain evidence="2">Zambia</strain>
    </source>
</reference>
<dbReference type="Proteomes" id="UP000269396">
    <property type="component" value="Unassembled WGS sequence"/>
</dbReference>
<proteinExistence type="predicted"/>
<dbReference type="InterPro" id="IPR014710">
    <property type="entry name" value="RmlC-like_jellyroll"/>
</dbReference>